<feature type="domain" description="C2H2-type" evidence="3">
    <location>
        <begin position="90"/>
        <end position="113"/>
    </location>
</feature>
<dbReference type="PANTHER" id="PTHR33936:SF9">
    <property type="entry name" value="C2H2-TYPE DOMAIN-CONTAINING PROTEIN"/>
    <property type="match status" value="1"/>
</dbReference>
<dbReference type="PANTHER" id="PTHR33936">
    <property type="entry name" value="PROTEIN CBG17840"/>
    <property type="match status" value="1"/>
</dbReference>
<dbReference type="InterPro" id="IPR011011">
    <property type="entry name" value="Znf_FYVE_PHD"/>
</dbReference>
<keyword evidence="1" id="KW-0863">Zinc-finger</keyword>
<dbReference type="InterPro" id="IPR052797">
    <property type="entry name" value="RegFact_GeneExpr_CellDeath"/>
</dbReference>
<dbReference type="SMART" id="SM00355">
    <property type="entry name" value="ZnF_C2H2"/>
    <property type="match status" value="3"/>
</dbReference>
<dbReference type="AlphaFoldDB" id="A0A914BZ77"/>
<dbReference type="WBParaSite" id="ACRNAN_Path_1344.g5280.t1">
    <property type="protein sequence ID" value="ACRNAN_Path_1344.g5280.t1"/>
    <property type="gene ID" value="ACRNAN_Path_1344.g5280"/>
</dbReference>
<dbReference type="PROSITE" id="PS50157">
    <property type="entry name" value="ZINC_FINGER_C2H2_2"/>
    <property type="match status" value="1"/>
</dbReference>
<dbReference type="GO" id="GO:0008270">
    <property type="term" value="F:zinc ion binding"/>
    <property type="evidence" value="ECO:0007669"/>
    <property type="project" value="UniProtKB-KW"/>
</dbReference>
<sequence length="522" mass="59205">MPKKRKIPERTRWSSRQKTLNFTELIEAPPRLSPIPRRKHHSNAPLPVLQIEGETSSSSKTSKDTDMVISVPTTSKDDNRFGLKLENDGIKCNLCSKTFKTRPSFNAHRINMHNIVVRAQIKCPEPYCNTNSTTISALCEHITQHGKPLKEFNATFPTEGDFKIWLEDLTKDGSTQFVKPTGGRLKADGTGTQILNCNRTGIPRSTSDPDRTKGSSKIGVTCPAHIRVFYNRDKSIRVAAQLNHYGHECLPQFQTFDQFPAVADCMKRMKTTYTKLCETLAKKLPANFNLFMSGQSLTVLNTIKNSECEMARAIEQLQSIPEAVLRRTQAGGAIQVGIKTQPLNRPVSNYYENTQLEELEHYDYQDADPNVTYYVLDEESLLDLPGSSTVDYDIESNMTMIQHHSSSIKQCNSEVEPEDIMPIHLQDGRVKCPHCQLVLKNSASYKTHRINKHGVYVPRSKKKSNRSASGQLIEVDRNATCPVCKRNFTNDSMAEYCTFCEKTLHYECVHPHYENCVYIDYQ</sequence>
<organism evidence="4 5">
    <name type="scientific">Acrobeloides nanus</name>
    <dbReference type="NCBI Taxonomy" id="290746"/>
    <lineage>
        <taxon>Eukaryota</taxon>
        <taxon>Metazoa</taxon>
        <taxon>Ecdysozoa</taxon>
        <taxon>Nematoda</taxon>
        <taxon>Chromadorea</taxon>
        <taxon>Rhabditida</taxon>
        <taxon>Tylenchina</taxon>
        <taxon>Cephalobomorpha</taxon>
        <taxon>Cephaloboidea</taxon>
        <taxon>Cephalobidae</taxon>
        <taxon>Acrobeloides</taxon>
    </lineage>
</organism>
<keyword evidence="1" id="KW-0862">Zinc</keyword>
<dbReference type="SUPFAM" id="SSF57903">
    <property type="entry name" value="FYVE/PHD zinc finger"/>
    <property type="match status" value="1"/>
</dbReference>
<evidence type="ECO:0000256" key="2">
    <source>
        <dbReference type="SAM" id="MobiDB-lite"/>
    </source>
</evidence>
<dbReference type="InterPro" id="IPR013087">
    <property type="entry name" value="Znf_C2H2_type"/>
</dbReference>
<protein>
    <submittedName>
        <fullName evidence="5">C2H2-type domain-containing protein</fullName>
    </submittedName>
</protein>
<proteinExistence type="predicted"/>
<name>A0A914BZ77_9BILA</name>
<evidence type="ECO:0000256" key="1">
    <source>
        <dbReference type="PROSITE-ProRule" id="PRU00042"/>
    </source>
</evidence>
<feature type="region of interest" description="Disordered" evidence="2">
    <location>
        <begin position="27"/>
        <end position="65"/>
    </location>
</feature>
<dbReference type="PROSITE" id="PS00028">
    <property type="entry name" value="ZINC_FINGER_C2H2_1"/>
    <property type="match status" value="1"/>
</dbReference>
<keyword evidence="1" id="KW-0479">Metal-binding</keyword>
<reference evidence="5" key="1">
    <citation type="submission" date="2022-11" db="UniProtKB">
        <authorList>
            <consortium name="WormBaseParasite"/>
        </authorList>
    </citation>
    <scope>IDENTIFICATION</scope>
</reference>
<dbReference type="Proteomes" id="UP000887540">
    <property type="component" value="Unplaced"/>
</dbReference>
<dbReference type="Pfam" id="PF00096">
    <property type="entry name" value="zf-C2H2"/>
    <property type="match status" value="1"/>
</dbReference>
<evidence type="ECO:0000313" key="4">
    <source>
        <dbReference type="Proteomes" id="UP000887540"/>
    </source>
</evidence>
<evidence type="ECO:0000313" key="5">
    <source>
        <dbReference type="WBParaSite" id="ACRNAN_Path_1344.g5280.t1"/>
    </source>
</evidence>
<accession>A0A914BZ77</accession>
<keyword evidence="4" id="KW-1185">Reference proteome</keyword>
<dbReference type="Gene3D" id="3.30.160.60">
    <property type="entry name" value="Classic Zinc Finger"/>
    <property type="match status" value="1"/>
</dbReference>
<evidence type="ECO:0000259" key="3">
    <source>
        <dbReference type="PROSITE" id="PS50157"/>
    </source>
</evidence>